<dbReference type="AlphaFoldDB" id="A0L453"/>
<protein>
    <submittedName>
        <fullName evidence="1">Uncharacterized protein</fullName>
    </submittedName>
</protein>
<accession>A0L453</accession>
<reference evidence="1 2" key="2">
    <citation type="journal article" date="2012" name="Int. J. Syst. Evol. Microbiol.">
        <title>Magnetococcus marinus gen. nov., sp. nov., a marine, magnetotactic bacterium that represents a novel lineage (Magnetococcaceae fam. nov.; Magnetococcales ord. nov.) at the base of the Alphaproteobacteria.</title>
        <authorList>
            <person name="Bazylinski D.A."/>
            <person name="Williams T.J."/>
            <person name="Lefevre C.T."/>
            <person name="Berg R.J."/>
            <person name="Zhang C.L."/>
            <person name="Bowser S.S."/>
            <person name="Dean A.J."/>
            <person name="Beveridge T.J."/>
        </authorList>
    </citation>
    <scope>NUCLEOTIDE SEQUENCE [LARGE SCALE GENOMIC DNA]</scope>
    <source>
        <strain evidence="2">ATCC BAA-1437 / JCM 17883 / MC-1</strain>
    </source>
</reference>
<proteinExistence type="predicted"/>
<dbReference type="STRING" id="156889.Mmc1_0219"/>
<dbReference type="HOGENOM" id="CLU_1842707_0_0_5"/>
<evidence type="ECO:0000313" key="1">
    <source>
        <dbReference type="EMBL" id="ABK42746.1"/>
    </source>
</evidence>
<dbReference type="KEGG" id="mgm:Mmc1_0219"/>
<reference evidence="2" key="1">
    <citation type="journal article" date="2009" name="Appl. Environ. Microbiol.">
        <title>Complete genome sequence of the chemolithoautotrophic marine magnetotactic coccus strain MC-1.</title>
        <authorList>
            <person name="Schubbe S."/>
            <person name="Williams T.J."/>
            <person name="Xie G."/>
            <person name="Kiss H.E."/>
            <person name="Brettin T.S."/>
            <person name="Martinez D."/>
            <person name="Ross C.A."/>
            <person name="Schuler D."/>
            <person name="Cox B.L."/>
            <person name="Nealson K.H."/>
            <person name="Bazylinski D.A."/>
        </authorList>
    </citation>
    <scope>NUCLEOTIDE SEQUENCE [LARGE SCALE GENOMIC DNA]</scope>
    <source>
        <strain evidence="2">ATCC BAA-1437 / JCM 17883 / MC-1</strain>
    </source>
</reference>
<sequence precursor="true">MRSRSLPKRSIACPVGLWQKCRRGSMAATLVLASLIPIALLSGCVNGLIGAQRPVAHGPDAQPTVVVVPQRPTHCQTLDMVEGAGAASGQGRQGALEDVKRLARLRGGNHIWIVQEQQSTYTLNHYVTAEIFKCPIPKK</sequence>
<evidence type="ECO:0000313" key="2">
    <source>
        <dbReference type="Proteomes" id="UP000002586"/>
    </source>
</evidence>
<dbReference type="Proteomes" id="UP000002586">
    <property type="component" value="Chromosome"/>
</dbReference>
<dbReference type="EMBL" id="CP000471">
    <property type="protein sequence ID" value="ABK42746.1"/>
    <property type="molecule type" value="Genomic_DNA"/>
</dbReference>
<gene>
    <name evidence="1" type="ordered locus">Mmc1_0219</name>
</gene>
<name>A0L453_MAGMM</name>
<organism evidence="1 2">
    <name type="scientific">Magnetococcus marinus (strain ATCC BAA-1437 / JCM 17883 / MC-1)</name>
    <dbReference type="NCBI Taxonomy" id="156889"/>
    <lineage>
        <taxon>Bacteria</taxon>
        <taxon>Pseudomonadati</taxon>
        <taxon>Pseudomonadota</taxon>
        <taxon>Magnetococcia</taxon>
        <taxon>Magnetococcales</taxon>
        <taxon>Magnetococcaceae</taxon>
        <taxon>Magnetococcus</taxon>
    </lineage>
</organism>
<keyword evidence="2" id="KW-1185">Reference proteome</keyword>